<keyword evidence="3" id="KW-1185">Reference proteome</keyword>
<comment type="caution">
    <text evidence="2">The sequence shown here is derived from an EMBL/GenBank/DDBJ whole genome shotgun (WGS) entry which is preliminary data.</text>
</comment>
<feature type="chain" id="PRO_5020804478" description="Lipoprotein" evidence="1">
    <location>
        <begin position="22"/>
        <end position="69"/>
    </location>
</feature>
<sequence length="69" mass="7814">MKSPSTLKCSLLLLCSAPVILIGCTTVNYDSNPDIIQPTPTSQVENWKNWEREQNRKMAEAAGRDQQRH</sequence>
<gene>
    <name evidence="2" type="ORF">EC844_10543</name>
</gene>
<organism evidence="2 3">
    <name type="scientific">Acinetobacter calcoaceticus</name>
    <dbReference type="NCBI Taxonomy" id="471"/>
    <lineage>
        <taxon>Bacteria</taxon>
        <taxon>Pseudomonadati</taxon>
        <taxon>Pseudomonadota</taxon>
        <taxon>Gammaproteobacteria</taxon>
        <taxon>Moraxellales</taxon>
        <taxon>Moraxellaceae</taxon>
        <taxon>Acinetobacter</taxon>
        <taxon>Acinetobacter calcoaceticus/baumannii complex</taxon>
    </lineage>
</organism>
<proteinExistence type="predicted"/>
<accession>A0A4R1Y053</accession>
<name>A0A4R1Y053_ACICA</name>
<dbReference type="PROSITE" id="PS51257">
    <property type="entry name" value="PROKAR_LIPOPROTEIN"/>
    <property type="match status" value="1"/>
</dbReference>
<evidence type="ECO:0000313" key="3">
    <source>
        <dbReference type="Proteomes" id="UP000294963"/>
    </source>
</evidence>
<dbReference type="EMBL" id="SLVJ01000005">
    <property type="protein sequence ID" value="TCM68340.1"/>
    <property type="molecule type" value="Genomic_DNA"/>
</dbReference>
<dbReference type="AlphaFoldDB" id="A0A4R1Y053"/>
<evidence type="ECO:0008006" key="4">
    <source>
        <dbReference type="Google" id="ProtNLM"/>
    </source>
</evidence>
<keyword evidence="1" id="KW-0732">Signal</keyword>
<reference evidence="2 3" key="1">
    <citation type="submission" date="2019-03" db="EMBL/GenBank/DDBJ databases">
        <title>Genomic analyses of the natural microbiome of Caenorhabditis elegans.</title>
        <authorList>
            <person name="Samuel B."/>
        </authorList>
    </citation>
    <scope>NUCLEOTIDE SEQUENCE [LARGE SCALE GENOMIC DNA]</scope>
    <source>
        <strain evidence="2 3">JUb89</strain>
    </source>
</reference>
<dbReference type="Proteomes" id="UP000294963">
    <property type="component" value="Unassembled WGS sequence"/>
</dbReference>
<evidence type="ECO:0000313" key="2">
    <source>
        <dbReference type="EMBL" id="TCM68340.1"/>
    </source>
</evidence>
<evidence type="ECO:0000256" key="1">
    <source>
        <dbReference type="SAM" id="SignalP"/>
    </source>
</evidence>
<protein>
    <recommendedName>
        <fullName evidence="4">Lipoprotein</fullName>
    </recommendedName>
</protein>
<feature type="signal peptide" evidence="1">
    <location>
        <begin position="1"/>
        <end position="21"/>
    </location>
</feature>